<dbReference type="Gene3D" id="1.10.287.1060">
    <property type="entry name" value="ESAT-6-like"/>
    <property type="match status" value="1"/>
</dbReference>
<dbReference type="Pfam" id="PF08318">
    <property type="entry name" value="COG4_m"/>
    <property type="match status" value="1"/>
</dbReference>
<dbReference type="InterPro" id="IPR013167">
    <property type="entry name" value="COG4_M"/>
</dbReference>
<dbReference type="PANTHER" id="PTHR24016:SF0">
    <property type="entry name" value="CONSERVED OLIGOMERIC GOLGI COMPLEX SUBUNIT 4"/>
    <property type="match status" value="1"/>
</dbReference>
<protein>
    <submittedName>
        <fullName evidence="3">Uncharacterized protein</fullName>
    </submittedName>
</protein>
<proteinExistence type="predicted"/>
<keyword evidence="4" id="KW-1185">Reference proteome</keyword>
<feature type="non-terminal residue" evidence="3">
    <location>
        <position position="1"/>
    </location>
</feature>
<dbReference type="Pfam" id="PF20662">
    <property type="entry name" value="COG4_C"/>
    <property type="match status" value="1"/>
</dbReference>
<accession>A0A836C9B0</accession>
<evidence type="ECO:0000259" key="2">
    <source>
        <dbReference type="Pfam" id="PF20662"/>
    </source>
</evidence>
<sequence>YGPKQLAELDAALDELALMLQHTESYDRFLRHLVEGVEASHPKAGDDLHREKSPSTPAIIDGPVLPERTKLEEAAGEVSALYAELEAGLFRCSLRKALAIDEVHGHGGLVTSSCVEDAFFVAQPWLVVVLYKSVDLSSCVEDAFFVAQQLQPQLYQSGEFLEALAGQVRASLGTLPGLGGTAGGLDVALRQLGQIDFSDLGNLGAQFQDNLQGLQGIGQNIASDLTSLGTSALTNIPLRGGGTGGGGGGPGAAGQGAGGAAAAAAGGAGAGGVAGAVTGGRGACLVYLNDLEACGQCAARLGAELVREVPETFQEGRGAQLLLACLGELSGAADAFDQRSQRSLRHPCNTDLVTTQPRARAQVSYKLTEAQYAVNEASDPWALELATGLLSLLRPYEPPTGLSAAAFARLLALACECAAQRVEAAARRKRFSQLGGLQLDKDVRALAAAAAERGGPALRAPFARLQQIALLLSLDDVVDAADFWHGGGALRQHLAAGEVKEVLALREDFAPESVAELEL</sequence>
<dbReference type="PANTHER" id="PTHR24016">
    <property type="entry name" value="CONSERVED OLIGOMERIC GOLGI COMPLEX SUBUNIT 4"/>
    <property type="match status" value="1"/>
</dbReference>
<feature type="domain" description="Conserved oligomeric Golgi complex subunit 4 C-terminal" evidence="2">
    <location>
        <begin position="285"/>
        <end position="500"/>
    </location>
</feature>
<dbReference type="EMBL" id="JAFCMP010000520">
    <property type="protein sequence ID" value="KAG5177880.1"/>
    <property type="molecule type" value="Genomic_DNA"/>
</dbReference>
<dbReference type="Proteomes" id="UP000664859">
    <property type="component" value="Unassembled WGS sequence"/>
</dbReference>
<gene>
    <name evidence="3" type="ORF">JKP88DRAFT_248479</name>
</gene>
<dbReference type="Gene3D" id="1.20.58.1970">
    <property type="match status" value="1"/>
</dbReference>
<organism evidence="3 4">
    <name type="scientific">Tribonema minus</name>
    <dbReference type="NCBI Taxonomy" id="303371"/>
    <lineage>
        <taxon>Eukaryota</taxon>
        <taxon>Sar</taxon>
        <taxon>Stramenopiles</taxon>
        <taxon>Ochrophyta</taxon>
        <taxon>PX clade</taxon>
        <taxon>Xanthophyceae</taxon>
        <taxon>Tribonematales</taxon>
        <taxon>Tribonemataceae</taxon>
        <taxon>Tribonema</taxon>
    </lineage>
</organism>
<evidence type="ECO:0000259" key="1">
    <source>
        <dbReference type="Pfam" id="PF08318"/>
    </source>
</evidence>
<evidence type="ECO:0000313" key="4">
    <source>
        <dbReference type="Proteomes" id="UP000664859"/>
    </source>
</evidence>
<name>A0A836C9B0_9STRA</name>
<dbReference type="OrthoDB" id="47059at2759"/>
<dbReference type="AlphaFoldDB" id="A0A836C9B0"/>
<feature type="domain" description="COG4 transport protein middle alpha-helical bundle" evidence="1">
    <location>
        <begin position="6"/>
        <end position="127"/>
    </location>
</feature>
<evidence type="ECO:0000313" key="3">
    <source>
        <dbReference type="EMBL" id="KAG5177880.1"/>
    </source>
</evidence>
<comment type="caution">
    <text evidence="3">The sequence shown here is derived from an EMBL/GenBank/DDBJ whole genome shotgun (WGS) entry which is preliminary data.</text>
</comment>
<dbReference type="InterPro" id="IPR048684">
    <property type="entry name" value="COG4_C"/>
</dbReference>
<dbReference type="InterPro" id="IPR048682">
    <property type="entry name" value="COG4"/>
</dbReference>
<reference evidence="3" key="1">
    <citation type="submission" date="2021-02" db="EMBL/GenBank/DDBJ databases">
        <title>First Annotated Genome of the Yellow-green Alga Tribonema minus.</title>
        <authorList>
            <person name="Mahan K.M."/>
        </authorList>
    </citation>
    <scope>NUCLEOTIDE SEQUENCE</scope>
    <source>
        <strain evidence="3">UTEX B ZZ1240</strain>
    </source>
</reference>